<organism evidence="2 3">
    <name type="scientific">Haemonchus contortus</name>
    <name type="common">Barber pole worm</name>
    <dbReference type="NCBI Taxonomy" id="6289"/>
    <lineage>
        <taxon>Eukaryota</taxon>
        <taxon>Metazoa</taxon>
        <taxon>Ecdysozoa</taxon>
        <taxon>Nematoda</taxon>
        <taxon>Chromadorea</taxon>
        <taxon>Rhabditida</taxon>
        <taxon>Rhabditina</taxon>
        <taxon>Rhabditomorpha</taxon>
        <taxon>Strongyloidea</taxon>
        <taxon>Trichostrongylidae</taxon>
        <taxon>Haemonchus</taxon>
    </lineage>
</organism>
<dbReference type="OrthoDB" id="10289006at2759"/>
<protein>
    <submittedName>
        <fullName evidence="3">PB1 domain-containing protein</fullName>
    </submittedName>
</protein>
<accession>A0A7I4Z8L7</accession>
<dbReference type="WBParaSite" id="HCON_00191910-00001">
    <property type="protein sequence ID" value="HCON_00191910-00001"/>
    <property type="gene ID" value="HCON_00191910"/>
</dbReference>
<keyword evidence="2" id="KW-1185">Reference proteome</keyword>
<evidence type="ECO:0000313" key="3">
    <source>
        <dbReference type="WBParaSite" id="HCON_00191910-00001"/>
    </source>
</evidence>
<dbReference type="InterPro" id="IPR053793">
    <property type="entry name" value="PB1-like"/>
</dbReference>
<reference evidence="3" key="1">
    <citation type="submission" date="2020-12" db="UniProtKB">
        <authorList>
            <consortium name="WormBaseParasite"/>
        </authorList>
    </citation>
    <scope>IDENTIFICATION</scope>
    <source>
        <strain evidence="3">MHco3</strain>
    </source>
</reference>
<evidence type="ECO:0000259" key="1">
    <source>
        <dbReference type="PROSITE" id="PS51745"/>
    </source>
</evidence>
<proteinExistence type="predicted"/>
<evidence type="ECO:0000313" key="2">
    <source>
        <dbReference type="Proteomes" id="UP000025227"/>
    </source>
</evidence>
<dbReference type="PROSITE" id="PS51745">
    <property type="entry name" value="PB1"/>
    <property type="match status" value="1"/>
</dbReference>
<dbReference type="Pfam" id="PF17618">
    <property type="entry name" value="SL4P"/>
    <property type="match status" value="1"/>
</dbReference>
<dbReference type="AlphaFoldDB" id="A0A7I4Z8L7"/>
<sequence length="192" mass="21766">MSGRLSDTDDTNQKKYVTFKVHHEDPFRFTIAYTDEGPDELYEQFMQKIASIGRPVGKLYYVDRGSDHMLISNARDLKNAMEGCELMNIHATVADTDVVTSGTPFYSGADESVRRRHRRHRRHCRNPSPECPRMCYQPHGHHGSHVTHGCPAFAAEPFPWGPCSFYGPHFGQFGCNGCCCHPEVPYCCSCTF</sequence>
<dbReference type="InterPro" id="IPR035127">
    <property type="entry name" value="SL4P"/>
</dbReference>
<dbReference type="SUPFAM" id="SSF54277">
    <property type="entry name" value="CAD &amp; PB1 domains"/>
    <property type="match status" value="1"/>
</dbReference>
<dbReference type="Proteomes" id="UP000025227">
    <property type="component" value="Unplaced"/>
</dbReference>
<feature type="domain" description="PB1" evidence="1">
    <location>
        <begin position="16"/>
        <end position="92"/>
    </location>
</feature>
<name>A0A7I4Z8L7_HAECO</name>
<dbReference type="OMA" id="CELMNIH"/>